<dbReference type="InterPro" id="IPR056823">
    <property type="entry name" value="TEN-like_YD-shell"/>
</dbReference>
<dbReference type="PRINTS" id="PR00394">
    <property type="entry name" value="RHSPROTEIN"/>
</dbReference>
<accession>A0ABT3E0G8</accession>
<dbReference type="InterPro" id="IPR006530">
    <property type="entry name" value="YD"/>
</dbReference>
<dbReference type="EMBL" id="JANFWR010000039">
    <property type="protein sequence ID" value="MCW0401259.1"/>
    <property type="molecule type" value="Genomic_DNA"/>
</dbReference>
<gene>
    <name evidence="3" type="ORF">NB700_003815</name>
</gene>
<dbReference type="Gene3D" id="2.180.10.10">
    <property type="entry name" value="RHS repeat-associated core"/>
    <property type="match status" value="1"/>
</dbReference>
<protein>
    <recommendedName>
        <fullName evidence="2">Teneurin-like YD-shell domain-containing protein</fullName>
    </recommendedName>
</protein>
<evidence type="ECO:0000259" key="2">
    <source>
        <dbReference type="Pfam" id="PF25023"/>
    </source>
</evidence>
<dbReference type="PANTHER" id="PTHR32305:SF15">
    <property type="entry name" value="PROTEIN RHSA-RELATED"/>
    <property type="match status" value="1"/>
</dbReference>
<dbReference type="InterPro" id="IPR050708">
    <property type="entry name" value="T6SS_VgrG/RHS"/>
</dbReference>
<evidence type="ECO:0000256" key="1">
    <source>
        <dbReference type="ARBA" id="ARBA00022737"/>
    </source>
</evidence>
<keyword evidence="4" id="KW-1185">Reference proteome</keyword>
<evidence type="ECO:0000313" key="3">
    <source>
        <dbReference type="EMBL" id="MCW0401259.1"/>
    </source>
</evidence>
<feature type="domain" description="Teneurin-like YD-shell" evidence="2">
    <location>
        <begin position="1"/>
        <end position="261"/>
    </location>
</feature>
<evidence type="ECO:0000313" key="4">
    <source>
        <dbReference type="Proteomes" id="UP001320843"/>
    </source>
</evidence>
<proteinExistence type="predicted"/>
<dbReference type="InterPro" id="IPR022385">
    <property type="entry name" value="Rhs_assc_core"/>
</dbReference>
<organism evidence="3 4">
    <name type="scientific">Xanthomonas sacchari</name>
    <dbReference type="NCBI Taxonomy" id="56458"/>
    <lineage>
        <taxon>Bacteria</taxon>
        <taxon>Pseudomonadati</taxon>
        <taxon>Pseudomonadota</taxon>
        <taxon>Gammaproteobacteria</taxon>
        <taxon>Lysobacterales</taxon>
        <taxon>Lysobacteraceae</taxon>
        <taxon>Xanthomonas</taxon>
    </lineage>
</organism>
<name>A0ABT3E0G8_9XANT</name>
<comment type="caution">
    <text evidence="3">The sequence shown here is derived from an EMBL/GenBank/DDBJ whole genome shotgun (WGS) entry which is preliminary data.</text>
</comment>
<keyword evidence="1" id="KW-0677">Repeat</keyword>
<reference evidence="3 4" key="1">
    <citation type="submission" date="2022-06" db="EMBL/GenBank/DDBJ databases">
        <title>Dynamics of rice microbiomes reveals core vertical transmitted seed endophytes.</title>
        <authorList>
            <person name="Liao K."/>
            <person name="Zhang X."/>
        </authorList>
    </citation>
    <scope>NUCLEOTIDE SEQUENCE [LARGE SCALE GENOMIC DNA]</scope>
    <source>
        <strain evidence="3 4">YT10-10-1</strain>
    </source>
</reference>
<sequence length="446" mass="47848">MAFDYDAADRLTETTLPNGVKTGYAYNTANQTTGIAWLKPDGTALGEIGYGYDQVGRLVAQTGSFAPQALPAARSGSFDDNNRQTQADGQTLSYDTNGNLLSDGVRTYVWNARDQLVEIKQGTASIASFGYDPLGRRVTKTEGGQTISYLYDGLDAVQETQGGTVNPILTGLGIDERYARNEASGRAYFLSDALGSTRALTNASGALIQRYDYSPYGQTSQANTGTSNPYQYTGRERDTSGLYYYRARYYSPNQGRFVSEDPIGLAGGLNSYAYVNGNPISLTDSTGLACDQRGCWVTPVEQACANSGNYGLYYQAACTGGDLYACRAREVALNQGLLSGITNTRLGNSILGKSSAKSCKEANADMYEKMEKIRVALARAHANALNSAGASPKNPVMLDRMKDIGKFHDDVFRENGAGAVFGGKTYDSLFGRGGGGYDWCPSPSCR</sequence>
<dbReference type="NCBIfam" id="TIGR01643">
    <property type="entry name" value="YD_repeat_2x"/>
    <property type="match status" value="1"/>
</dbReference>
<dbReference type="PANTHER" id="PTHR32305">
    <property type="match status" value="1"/>
</dbReference>
<dbReference type="NCBIfam" id="TIGR03696">
    <property type="entry name" value="Rhs_assc_core"/>
    <property type="match status" value="1"/>
</dbReference>
<dbReference type="Proteomes" id="UP001320843">
    <property type="component" value="Unassembled WGS sequence"/>
</dbReference>
<dbReference type="Pfam" id="PF25023">
    <property type="entry name" value="TEN_YD-shell"/>
    <property type="match status" value="1"/>
</dbReference>